<evidence type="ECO:0000313" key="10">
    <source>
        <dbReference type="Proteomes" id="UP000662783"/>
    </source>
</evidence>
<dbReference type="Gene3D" id="2.60.40.1760">
    <property type="entry name" value="glycosyl hydrolase (family 31)"/>
    <property type="match status" value="1"/>
</dbReference>
<accession>A0A974WJ68</accession>
<evidence type="ECO:0000256" key="3">
    <source>
        <dbReference type="ARBA" id="ARBA00023295"/>
    </source>
</evidence>
<evidence type="ECO:0000259" key="5">
    <source>
        <dbReference type="Pfam" id="PF01055"/>
    </source>
</evidence>
<dbReference type="PROSITE" id="PS00129">
    <property type="entry name" value="GLYCOSYL_HYDROL_F31_1"/>
    <property type="match status" value="1"/>
</dbReference>
<dbReference type="Proteomes" id="UP000662783">
    <property type="component" value="Chromosome"/>
</dbReference>
<feature type="domain" description="DUF5110" evidence="7">
    <location>
        <begin position="704"/>
        <end position="770"/>
    </location>
</feature>
<dbReference type="SUPFAM" id="SSF74650">
    <property type="entry name" value="Galactose mutarotase-like"/>
    <property type="match status" value="1"/>
</dbReference>
<feature type="domain" description="Glycosyl hydrolase family 31 C-terminal" evidence="8">
    <location>
        <begin position="601"/>
        <end position="687"/>
    </location>
</feature>
<reference evidence="9" key="1">
    <citation type="submission" date="2021-02" db="EMBL/GenBank/DDBJ databases">
        <title>Fulvivirga sp. S481 isolated from sea water.</title>
        <authorList>
            <person name="Bae S.S."/>
            <person name="Baek K."/>
        </authorList>
    </citation>
    <scope>NUCLEOTIDE SEQUENCE</scope>
    <source>
        <strain evidence="9">S481</strain>
    </source>
</reference>
<dbReference type="Gene3D" id="2.60.40.1180">
    <property type="entry name" value="Golgi alpha-mannosidase II"/>
    <property type="match status" value="2"/>
</dbReference>
<sequence>MEEQKKETIQEEPNFEGNYIEKFKGVEEQEFYPGELISWKLKKQSLKIYAQHSVLQLSIIDQSILKFRYSNDGYFEDDFSYAIDPEYSYGDARYKFKDQKDYILVRTSVLKCYIYKKNFTIKICNDQDQVIMEDEKGYHWKEEKKYGGDVVITTLKSSPDYKYYSLGDKTGKLNLNGTRRELWGTDCYGYGNETDPVYKNIPFFTGLKDGLGYGIFLDSSFRTFFDFGKERKEALSFWAQGGEMRYYFIYGPNLVDVVKDYTELTGFSPMPPKWALGYHQSKWSYYPESTVRELADNFRSKKIPCDVIHLDIDYMDGYRCFTWDEKRFPNPKKMISDLKKDGFKTIVIIDPGIKIDQYYPVYQQGVHHNYFCTRMDGARFKGSVWPGPCHFPDFTNPEARNWWSGLFSGLVSDGVAGVWNDMNEPAVFEEGSFPRDVRHHYEGHPCSHRKAHNVYGMQMARATYEGLERFNGNERSFTISRSAFAGIQRFSSVWTGDNMATWEHLKIANIQCQRLAASGISFAGSDVGGFIGSPDGELYTRWIQLATFHPFFRTHSSGDHGDKEPWQFDDKYLSIVRRFIELRYELMPYLYTTYWQYAEFGNPMLKSISLAYQNDTETLNREEEFLFGDHILVCPVSEEGATSRNMYLPEGKWVNFWTDEVVIGKTEITVNAPLDQLPLFVKSGSVITMQPKMQYVDEFEPEALTLHVYAAEATTTTLLYEDDGHSKDFERGLSTIRKFIQKTDGVNFSISQTMEGDYQAPYQSFDIVLHAYKGVPKSILVDEQPVHFEQQNNNIKFTVSKQFTMIKFET</sequence>
<dbReference type="EMBL" id="CP070608">
    <property type="protein sequence ID" value="QSE99165.1"/>
    <property type="molecule type" value="Genomic_DNA"/>
</dbReference>
<dbReference type="CDD" id="cd06604">
    <property type="entry name" value="GH31_glucosidase_II_MalA"/>
    <property type="match status" value="1"/>
</dbReference>
<dbReference type="GO" id="GO:0004553">
    <property type="term" value="F:hydrolase activity, hydrolyzing O-glycosyl compounds"/>
    <property type="evidence" value="ECO:0007669"/>
    <property type="project" value="InterPro"/>
</dbReference>
<dbReference type="SUPFAM" id="SSF51011">
    <property type="entry name" value="Glycosyl hydrolase domain"/>
    <property type="match status" value="1"/>
</dbReference>
<feature type="domain" description="Glycoside hydrolase family 31 TIM barrel" evidence="5">
    <location>
        <begin position="269"/>
        <end position="592"/>
    </location>
</feature>
<dbReference type="InterPro" id="IPR033403">
    <property type="entry name" value="DUF5110"/>
</dbReference>
<name>A0A974WJ68_9BACT</name>
<evidence type="ECO:0000313" key="9">
    <source>
        <dbReference type="EMBL" id="QSE99165.1"/>
    </source>
</evidence>
<organism evidence="9 10">
    <name type="scientific">Fulvivirga lutea</name>
    <dbReference type="NCBI Taxonomy" id="2810512"/>
    <lineage>
        <taxon>Bacteria</taxon>
        <taxon>Pseudomonadati</taxon>
        <taxon>Bacteroidota</taxon>
        <taxon>Cytophagia</taxon>
        <taxon>Cytophagales</taxon>
        <taxon>Fulvivirgaceae</taxon>
        <taxon>Fulvivirga</taxon>
    </lineage>
</organism>
<keyword evidence="3 4" id="KW-0326">Glycosidase</keyword>
<dbReference type="Gene3D" id="3.20.20.80">
    <property type="entry name" value="Glycosidases"/>
    <property type="match status" value="2"/>
</dbReference>
<dbReference type="Pfam" id="PF17137">
    <property type="entry name" value="DUF5110"/>
    <property type="match status" value="1"/>
</dbReference>
<evidence type="ECO:0000256" key="4">
    <source>
        <dbReference type="RuleBase" id="RU361185"/>
    </source>
</evidence>
<keyword evidence="2 4" id="KW-0378">Hydrolase</keyword>
<feature type="domain" description="Glycoside hydrolase family 31 N-terminal" evidence="6">
    <location>
        <begin position="55"/>
        <end position="226"/>
    </location>
</feature>
<dbReference type="Pfam" id="PF21365">
    <property type="entry name" value="Glyco_hydro_31_3rd"/>
    <property type="match status" value="1"/>
</dbReference>
<dbReference type="InterPro" id="IPR013780">
    <property type="entry name" value="Glyco_hydro_b"/>
</dbReference>
<dbReference type="GO" id="GO:0005975">
    <property type="term" value="P:carbohydrate metabolic process"/>
    <property type="evidence" value="ECO:0007669"/>
    <property type="project" value="InterPro"/>
</dbReference>
<evidence type="ECO:0000259" key="7">
    <source>
        <dbReference type="Pfam" id="PF17137"/>
    </source>
</evidence>
<dbReference type="Pfam" id="PF13802">
    <property type="entry name" value="Gal_mutarotas_2"/>
    <property type="match status" value="1"/>
</dbReference>
<dbReference type="GO" id="GO:0030246">
    <property type="term" value="F:carbohydrate binding"/>
    <property type="evidence" value="ECO:0007669"/>
    <property type="project" value="InterPro"/>
</dbReference>
<dbReference type="InterPro" id="IPR000322">
    <property type="entry name" value="Glyco_hydro_31_TIM"/>
</dbReference>
<dbReference type="Pfam" id="PF01055">
    <property type="entry name" value="Glyco_hydro_31_2nd"/>
    <property type="match status" value="1"/>
</dbReference>
<dbReference type="InterPro" id="IPR011013">
    <property type="entry name" value="Gal_mutarotase_sf_dom"/>
</dbReference>
<evidence type="ECO:0000259" key="8">
    <source>
        <dbReference type="Pfam" id="PF21365"/>
    </source>
</evidence>
<dbReference type="InterPro" id="IPR030458">
    <property type="entry name" value="Glyco_hydro_31_AS"/>
</dbReference>
<dbReference type="PANTHER" id="PTHR22762">
    <property type="entry name" value="ALPHA-GLUCOSIDASE"/>
    <property type="match status" value="1"/>
</dbReference>
<evidence type="ECO:0000256" key="1">
    <source>
        <dbReference type="ARBA" id="ARBA00007806"/>
    </source>
</evidence>
<dbReference type="InterPro" id="IPR025887">
    <property type="entry name" value="Glyco_hydro_31_N_dom"/>
</dbReference>
<dbReference type="AlphaFoldDB" id="A0A974WJ68"/>
<dbReference type="KEGG" id="fuv:JR347_08770"/>
<dbReference type="InterPro" id="IPR017853">
    <property type="entry name" value="GH"/>
</dbReference>
<dbReference type="RefSeq" id="WP_205723676.1">
    <property type="nucleotide sequence ID" value="NZ_CP070608.1"/>
</dbReference>
<dbReference type="PANTHER" id="PTHR22762:SF120">
    <property type="entry name" value="HETEROGLYCAN GLUCOSIDASE 1"/>
    <property type="match status" value="1"/>
</dbReference>
<comment type="similarity">
    <text evidence="1 4">Belongs to the glycosyl hydrolase 31 family.</text>
</comment>
<evidence type="ECO:0000259" key="6">
    <source>
        <dbReference type="Pfam" id="PF13802"/>
    </source>
</evidence>
<evidence type="ECO:0000256" key="2">
    <source>
        <dbReference type="ARBA" id="ARBA00022801"/>
    </source>
</evidence>
<keyword evidence="10" id="KW-1185">Reference proteome</keyword>
<dbReference type="InterPro" id="IPR048395">
    <property type="entry name" value="Glyco_hydro_31_C"/>
</dbReference>
<protein>
    <submittedName>
        <fullName evidence="9">Glycoside hydrolase family 31 protein</fullName>
    </submittedName>
</protein>
<proteinExistence type="inferred from homology"/>
<dbReference type="CDD" id="cd14752">
    <property type="entry name" value="GH31_N"/>
    <property type="match status" value="1"/>
</dbReference>
<gene>
    <name evidence="9" type="ORF">JR347_08770</name>
</gene>
<dbReference type="SUPFAM" id="SSF51445">
    <property type="entry name" value="(Trans)glycosidases"/>
    <property type="match status" value="1"/>
</dbReference>